<dbReference type="EMBL" id="CAUYUJ010017663">
    <property type="protein sequence ID" value="CAK0876755.1"/>
    <property type="molecule type" value="Genomic_DNA"/>
</dbReference>
<dbReference type="Proteomes" id="UP001189429">
    <property type="component" value="Unassembled WGS sequence"/>
</dbReference>
<dbReference type="InterPro" id="IPR058917">
    <property type="entry name" value="RESC6_dom"/>
</dbReference>
<comment type="caution">
    <text evidence="2">The sequence shown here is derived from an EMBL/GenBank/DDBJ whole genome shotgun (WGS) entry which is preliminary data.</text>
</comment>
<feature type="domain" description="RNA-editing substrate-binding complex 6 protein" evidence="1">
    <location>
        <begin position="36"/>
        <end position="261"/>
    </location>
</feature>
<name>A0ABN9VTC1_9DINO</name>
<keyword evidence="3" id="KW-1185">Reference proteome</keyword>
<dbReference type="Pfam" id="PF26188">
    <property type="entry name" value="RESC6"/>
    <property type="match status" value="1"/>
</dbReference>
<evidence type="ECO:0000313" key="3">
    <source>
        <dbReference type="Proteomes" id="UP001189429"/>
    </source>
</evidence>
<sequence>MLPRLKIRAPALTPWRGRSDAAEAPLATLAPVADLAAVPHMRSSALRRLAQAAAAEGGNPLVWQAITERCQDQAEQLHYWDIVLILQAFTEARLENRSLLMRLAEALGAKSSKLAPKHVLDVLAVYEAHGIRPRSLYVELFHALVRLSRSMYPEEISITLQCLARHGLGNPTVLAHMIRAALTQLRDFRMRYLCGAAGALGSLKACPAPLLERLDAQARFAAETVPLQELLADLQAFPRQEFSWRPYEELVQEELLSRCRGLESAEDVDQFADPFEAMRFLQSQGHLQDGFLEALCQWCLRGVHRPNVRSERRPTAEQLVELHAECRERGLEGSAALQDAIRYYVESGGGRWPSQAPKPLKYKKRRSYIATPDPLEGLVEMPAHSAPSAAGPAFAAQPVADLPGLPASQPPPEDLLLTTAPVATGARRKPSARAAGLTPEQSTVRCWVTSRKGPRREGEEGWRHRKDPGMKKMLRKDMPRAPLWYQGGWHMRPKYQQGVATKNYPWAGVPVGKSGTAYVMRK</sequence>
<organism evidence="2 3">
    <name type="scientific">Prorocentrum cordatum</name>
    <dbReference type="NCBI Taxonomy" id="2364126"/>
    <lineage>
        <taxon>Eukaryota</taxon>
        <taxon>Sar</taxon>
        <taxon>Alveolata</taxon>
        <taxon>Dinophyceae</taxon>
        <taxon>Prorocentrales</taxon>
        <taxon>Prorocentraceae</taxon>
        <taxon>Prorocentrum</taxon>
    </lineage>
</organism>
<accession>A0ABN9VTC1</accession>
<evidence type="ECO:0000313" key="2">
    <source>
        <dbReference type="EMBL" id="CAK0876755.1"/>
    </source>
</evidence>
<gene>
    <name evidence="2" type="ORF">PCOR1329_LOCUS61010</name>
</gene>
<protein>
    <recommendedName>
        <fullName evidence="1">RNA-editing substrate-binding complex 6 protein domain-containing protein</fullName>
    </recommendedName>
</protein>
<reference evidence="2" key="1">
    <citation type="submission" date="2023-10" db="EMBL/GenBank/DDBJ databases">
        <authorList>
            <person name="Chen Y."/>
            <person name="Shah S."/>
            <person name="Dougan E. K."/>
            <person name="Thang M."/>
            <person name="Chan C."/>
        </authorList>
    </citation>
    <scope>NUCLEOTIDE SEQUENCE [LARGE SCALE GENOMIC DNA]</scope>
</reference>
<proteinExistence type="predicted"/>
<evidence type="ECO:0000259" key="1">
    <source>
        <dbReference type="Pfam" id="PF26188"/>
    </source>
</evidence>